<accession>A0A2S4KZC0</accession>
<feature type="compositionally biased region" description="Basic and acidic residues" evidence="1">
    <location>
        <begin position="282"/>
        <end position="291"/>
    </location>
</feature>
<dbReference type="SUPFAM" id="SSF50729">
    <property type="entry name" value="PH domain-like"/>
    <property type="match status" value="1"/>
</dbReference>
<feature type="region of interest" description="Disordered" evidence="1">
    <location>
        <begin position="1"/>
        <end position="27"/>
    </location>
</feature>
<feature type="compositionally biased region" description="Low complexity" evidence="1">
    <location>
        <begin position="78"/>
        <end position="100"/>
    </location>
</feature>
<dbReference type="Pfam" id="PF15410">
    <property type="entry name" value="PH_9"/>
    <property type="match status" value="1"/>
</dbReference>
<dbReference type="PROSITE" id="PS50190">
    <property type="entry name" value="SEC7"/>
    <property type="match status" value="1"/>
</dbReference>
<dbReference type="Proteomes" id="UP000237481">
    <property type="component" value="Unassembled WGS sequence"/>
</dbReference>
<feature type="region of interest" description="Disordered" evidence="1">
    <location>
        <begin position="45"/>
        <end position="228"/>
    </location>
</feature>
<feature type="compositionally biased region" description="Low complexity" evidence="1">
    <location>
        <begin position="418"/>
        <end position="430"/>
    </location>
</feature>
<dbReference type="InterPro" id="IPR000904">
    <property type="entry name" value="Sec7_dom"/>
</dbReference>
<feature type="compositionally biased region" description="Polar residues" evidence="1">
    <location>
        <begin position="996"/>
        <end position="1022"/>
    </location>
</feature>
<dbReference type="InterPro" id="IPR011993">
    <property type="entry name" value="PH-like_dom_sf"/>
</dbReference>
<comment type="caution">
    <text evidence="3">The sequence shown here is derived from an EMBL/GenBank/DDBJ whole genome shotgun (WGS) entry which is preliminary data.</text>
</comment>
<evidence type="ECO:0000259" key="2">
    <source>
        <dbReference type="PROSITE" id="PS50190"/>
    </source>
</evidence>
<dbReference type="STRING" id="94208.A0A2S4KZC0"/>
<feature type="compositionally biased region" description="Basic and acidic residues" evidence="1">
    <location>
        <begin position="532"/>
        <end position="547"/>
    </location>
</feature>
<feature type="compositionally biased region" description="Basic and acidic residues" evidence="1">
    <location>
        <begin position="1456"/>
        <end position="1469"/>
    </location>
</feature>
<feature type="compositionally biased region" description="Polar residues" evidence="1">
    <location>
        <begin position="1033"/>
        <end position="1047"/>
    </location>
</feature>
<feature type="compositionally biased region" description="Low complexity" evidence="1">
    <location>
        <begin position="381"/>
        <end position="393"/>
    </location>
</feature>
<evidence type="ECO:0000256" key="1">
    <source>
        <dbReference type="SAM" id="MobiDB-lite"/>
    </source>
</evidence>
<proteinExistence type="predicted"/>
<feature type="compositionally biased region" description="Polar residues" evidence="1">
    <location>
        <begin position="45"/>
        <end position="54"/>
    </location>
</feature>
<dbReference type="SMART" id="SM00222">
    <property type="entry name" value="Sec7"/>
    <property type="match status" value="1"/>
</dbReference>
<dbReference type="InterPro" id="IPR023394">
    <property type="entry name" value="Sec7_C_sf"/>
</dbReference>
<dbReference type="EMBL" id="PKSG01000434">
    <property type="protein sequence ID" value="POR35541.1"/>
    <property type="molecule type" value="Genomic_DNA"/>
</dbReference>
<dbReference type="InterPro" id="IPR041681">
    <property type="entry name" value="PH_9"/>
</dbReference>
<feature type="compositionally biased region" description="Acidic residues" evidence="1">
    <location>
        <begin position="1470"/>
        <end position="1490"/>
    </location>
</feature>
<feature type="compositionally biased region" description="Polar residues" evidence="1">
    <location>
        <begin position="1306"/>
        <end position="1316"/>
    </location>
</feature>
<feature type="region of interest" description="Disordered" evidence="1">
    <location>
        <begin position="253"/>
        <end position="475"/>
    </location>
</feature>
<dbReference type="PANTHER" id="PTHR10663">
    <property type="entry name" value="GUANYL-NUCLEOTIDE EXCHANGE FACTOR"/>
    <property type="match status" value="1"/>
</dbReference>
<feature type="region of interest" description="Disordered" evidence="1">
    <location>
        <begin position="1306"/>
        <end position="1326"/>
    </location>
</feature>
<dbReference type="Gene3D" id="1.10.1000.11">
    <property type="entry name" value="Arf Nucleotide-binding Site Opener,domain 2"/>
    <property type="match status" value="1"/>
</dbReference>
<feature type="compositionally biased region" description="Basic residues" evidence="1">
    <location>
        <begin position="171"/>
        <end position="181"/>
    </location>
</feature>
<protein>
    <submittedName>
        <fullName evidence="3">PH and SEC7 domain-containing protein C11E3.11c</fullName>
    </submittedName>
</protein>
<dbReference type="PANTHER" id="PTHR10663:SF373">
    <property type="entry name" value="PH AND SEC7 DOMAIN-CONTAINING PROTEIN C11E3.11C"/>
    <property type="match status" value="1"/>
</dbReference>
<evidence type="ECO:0000313" key="3">
    <source>
        <dbReference type="EMBL" id="POR35541.1"/>
    </source>
</evidence>
<feature type="compositionally biased region" description="Polar residues" evidence="1">
    <location>
        <begin position="406"/>
        <end position="417"/>
    </location>
</feature>
<feature type="compositionally biased region" description="Polar residues" evidence="1">
    <location>
        <begin position="519"/>
        <end position="530"/>
    </location>
</feature>
<dbReference type="GO" id="GO:0005085">
    <property type="term" value="F:guanyl-nucleotide exchange factor activity"/>
    <property type="evidence" value="ECO:0007669"/>
    <property type="project" value="InterPro"/>
</dbReference>
<gene>
    <name evidence="3" type="ORF">TPAR_04279</name>
</gene>
<dbReference type="Pfam" id="PF01369">
    <property type="entry name" value="Sec7"/>
    <property type="match status" value="1"/>
</dbReference>
<name>A0A2S4KZC0_9HYPO</name>
<dbReference type="SUPFAM" id="SSF48425">
    <property type="entry name" value="Sec7 domain"/>
    <property type="match status" value="1"/>
</dbReference>
<evidence type="ECO:0000313" key="4">
    <source>
        <dbReference type="Proteomes" id="UP000237481"/>
    </source>
</evidence>
<feature type="compositionally biased region" description="Polar residues" evidence="1">
    <location>
        <begin position="144"/>
        <end position="164"/>
    </location>
</feature>
<feature type="region of interest" description="Disordered" evidence="1">
    <location>
        <begin position="1456"/>
        <end position="1490"/>
    </location>
</feature>
<reference evidence="3 4" key="1">
    <citation type="submission" date="2018-01" db="EMBL/GenBank/DDBJ databases">
        <title>Harnessing the power of phylogenomics to disentangle the directionality and signatures of interkingdom host jumping in the parasitic fungal genus Tolypocladium.</title>
        <authorList>
            <person name="Quandt C.A."/>
            <person name="Patterson W."/>
            <person name="Spatafora J.W."/>
        </authorList>
    </citation>
    <scope>NUCLEOTIDE SEQUENCE [LARGE SCALE GENOMIC DNA]</scope>
    <source>
        <strain evidence="3 4">NRBC 100945</strain>
    </source>
</reference>
<dbReference type="Gene3D" id="2.30.29.30">
    <property type="entry name" value="Pleckstrin-homology domain (PH domain)/Phosphotyrosine-binding domain (PTB)"/>
    <property type="match status" value="1"/>
</dbReference>
<feature type="region of interest" description="Disordered" evidence="1">
    <location>
        <begin position="1179"/>
        <end position="1203"/>
    </location>
</feature>
<sequence>MAENQTPQAAAAGPRRDSHDLSLSPRDVTRDSLVANMLLSLDQFSLGQQPQSHSGPFAGGPSPGYEHDGGYSPRPWTNNTATNNGAATRSSASAGASANGHGHGHSHSHARRFSFSSVETPTDDSSRMSSQNSRDRRSNNSSNTFQGQFTRLNSMRETSYRNQPGTPPRSSHARGGRHSIKSSRSSASIDPGYSPNIGSQHHGHHRAARSASFDFGPPPSQSQSPLQQLALSSPFRVDFPDSFAATAVDDDYAAAPTPTVPSGPRREPFALSMAHPPPPEPVEPRTLERKRSTSRSLKSSSGARGKRANGHQTPGAAAAAAASAMSTVELDSAPAPNVGYGKSKETAGESSTSIAPSHAKERPGFFRRVFGGGSSKNNTGSASNSQDQQASASRFPATTERPGSDKPQQQQYTGQAKTTSAPPSRDTSSSHSHHHPTLQKKSSSFFRRRKKSVAADEPPPLPSTEHAPPVPPVDPIHLHAAREHLGSAQRSPTSSLRNVMNPYLIDGATGLGLSGVQTSSPLADITNTAGERTPDRAGREEYKRDFSPDYEPSPNARIRTVHPEGDGERTEEADTPSRPAPQRPRRTHETTNNSFLDLDGGSDHDEDSPKRHRRKSSANRDLGNEAFAATRSDKDPDATIRAGKKQTSAALEHADRDANRPNLGLPIEGARATSFASGSTETDYKTAPSAPPSVRVEGAISPGPKVLGTLKLMKSCKSLDEPEFVVGEPREDDRQKAQKIFDGGEGFIQKDKAAAWMGEEGPVRQRTLQAYMELHEFKDQSILGALRSVCGRLVLRAETQQVDRILVAFSKRWCACNPHHGFKATDVIHMICYSIMLLNTDLHLADIEQKMTRSQFVKNTMTTITQAVSESAPNAFVRPSILPDKNSLLSGDYGRASPDRDRASHRHSFRPLPRSDTHSDLDDCGPLVKTPFSGSMRAWEEQVENVLKSIYASIRDERLPLFGAESDKHLGTAPSQSSLSVKGMLKRSPSALSKAPSETQPSSRGRVADNSSRTSASRWTSKSRSRPGLGRTGLSSSRTSFDDGNSMWSPAMSSATWSKYSLGRTQGSMSQDSFASAMARGDYQQSIGFANALSQAIIRDEDASGNETAPSILSADIPAMQLLDDESLELAGPPWVKEGMVIHKHHLDSVGKRSKDRNWTEVFAVVQKGQMSLFSFTTPKSLRQKSRSRNPGKPSGPVGGGNWQDNAVSLGTFNLRLTLASALPPPGYSRTRPHVWALSLPTGAVHLFQVGTSEIIREFVTTANYWSARLSTHPLVGGISNIEYGWSEAIVNNALVSAINESATSVASGGQSSRPESSAAHGRRSSVASGSFRASSFDQVGGPFAPNSGRGKLPGDRIHIAEWSPPTQSMRPSNAPEAEQLETLIAYIKSIEQDLQAHNRMRSPMLLAFTPRGQNAGKAMVNWERKSAYLLREIVKFRTYVDCLQQAETRKGEIYTERDLARKAARGELSDGDMDVSDEEEEEGDETLRP</sequence>
<organism evidence="3 4">
    <name type="scientific">Tolypocladium paradoxum</name>
    <dbReference type="NCBI Taxonomy" id="94208"/>
    <lineage>
        <taxon>Eukaryota</taxon>
        <taxon>Fungi</taxon>
        <taxon>Dikarya</taxon>
        <taxon>Ascomycota</taxon>
        <taxon>Pezizomycotina</taxon>
        <taxon>Sordariomycetes</taxon>
        <taxon>Hypocreomycetidae</taxon>
        <taxon>Hypocreales</taxon>
        <taxon>Ophiocordycipitaceae</taxon>
        <taxon>Tolypocladium</taxon>
    </lineage>
</organism>
<feature type="compositionally biased region" description="Low complexity" evidence="1">
    <location>
        <begin position="294"/>
        <end position="303"/>
    </location>
</feature>
<dbReference type="OrthoDB" id="2157641at2759"/>
<feature type="region of interest" description="Disordered" evidence="1">
    <location>
        <begin position="519"/>
        <end position="700"/>
    </location>
</feature>
<feature type="compositionally biased region" description="Basic residues" evidence="1">
    <location>
        <begin position="102"/>
        <end position="112"/>
    </location>
</feature>
<feature type="region of interest" description="Disordered" evidence="1">
    <location>
        <begin position="888"/>
        <end position="926"/>
    </location>
</feature>
<keyword evidence="4" id="KW-1185">Reference proteome</keyword>
<dbReference type="GO" id="GO:0032012">
    <property type="term" value="P:regulation of ARF protein signal transduction"/>
    <property type="evidence" value="ECO:0007669"/>
    <property type="project" value="InterPro"/>
</dbReference>
<dbReference type="InterPro" id="IPR035999">
    <property type="entry name" value="Sec7_dom_sf"/>
</dbReference>
<feature type="region of interest" description="Disordered" evidence="1">
    <location>
        <begin position="966"/>
        <end position="1047"/>
    </location>
</feature>
<feature type="region of interest" description="Disordered" evidence="1">
    <location>
        <begin position="1338"/>
        <end position="1358"/>
    </location>
</feature>
<feature type="compositionally biased region" description="Basic and acidic residues" evidence="1">
    <location>
        <begin position="561"/>
        <end position="572"/>
    </location>
</feature>
<feature type="compositionally biased region" description="Pro residues" evidence="1">
    <location>
        <begin position="457"/>
        <end position="474"/>
    </location>
</feature>
<feature type="domain" description="SEC7" evidence="2">
    <location>
        <begin position="708"/>
        <end position="877"/>
    </location>
</feature>